<evidence type="ECO:0000313" key="4">
    <source>
        <dbReference type="Proteomes" id="UP000618986"/>
    </source>
</evidence>
<protein>
    <submittedName>
        <fullName evidence="3">Osmoprotectant transport system substrate-binding protein</fullName>
    </submittedName>
</protein>
<name>A0ABR6M4E5_MICEC</name>
<dbReference type="Gene3D" id="3.40.190.120">
    <property type="entry name" value="Osmoprotection protein (prox), domain 2"/>
    <property type="match status" value="2"/>
</dbReference>
<dbReference type="SUPFAM" id="SSF53850">
    <property type="entry name" value="Periplasmic binding protein-like II"/>
    <property type="match status" value="2"/>
</dbReference>
<dbReference type="InterPro" id="IPR007210">
    <property type="entry name" value="ABC_Gly_betaine_transp_sub-bd"/>
</dbReference>
<feature type="chain" id="PRO_5046107551" evidence="1">
    <location>
        <begin position="20"/>
        <end position="334"/>
    </location>
</feature>
<dbReference type="Proteomes" id="UP000618986">
    <property type="component" value="Unassembled WGS sequence"/>
</dbReference>
<organism evidence="3 4">
    <name type="scientific">Micromonospora echinospora</name>
    <name type="common">Micromonospora purpurea</name>
    <dbReference type="NCBI Taxonomy" id="1877"/>
    <lineage>
        <taxon>Bacteria</taxon>
        <taxon>Bacillati</taxon>
        <taxon>Actinomycetota</taxon>
        <taxon>Actinomycetes</taxon>
        <taxon>Micromonosporales</taxon>
        <taxon>Micromonosporaceae</taxon>
        <taxon>Micromonospora</taxon>
    </lineage>
</organism>
<dbReference type="GeneID" id="300290691"/>
<feature type="domain" description="ABC-type glycine betaine transport system substrate-binding" evidence="2">
    <location>
        <begin position="134"/>
        <end position="332"/>
    </location>
</feature>
<evidence type="ECO:0000256" key="1">
    <source>
        <dbReference type="SAM" id="SignalP"/>
    </source>
</evidence>
<reference evidence="3 4" key="1">
    <citation type="submission" date="2020-08" db="EMBL/GenBank/DDBJ databases">
        <title>Sequencing the genomes of 1000 actinobacteria strains.</title>
        <authorList>
            <person name="Klenk H.-P."/>
        </authorList>
    </citation>
    <scope>NUCLEOTIDE SEQUENCE [LARGE SCALE GENOMIC DNA]</scope>
    <source>
        <strain evidence="3 4">DSM 43036</strain>
    </source>
</reference>
<accession>A0ABR6M4E5</accession>
<proteinExistence type="predicted"/>
<gene>
    <name evidence="3" type="ORF">FHU28_000088</name>
</gene>
<comment type="caution">
    <text evidence="3">The sequence shown here is derived from an EMBL/GenBank/DDBJ whole genome shotgun (WGS) entry which is preliminary data.</text>
</comment>
<feature type="domain" description="ABC-type glycine betaine transport system substrate-binding" evidence="2">
    <location>
        <begin position="51"/>
        <end position="118"/>
    </location>
</feature>
<evidence type="ECO:0000313" key="3">
    <source>
        <dbReference type="EMBL" id="MBB5110249.1"/>
    </source>
</evidence>
<dbReference type="RefSeq" id="WP_073829218.1">
    <property type="nucleotide sequence ID" value="NZ_JACHJC010000001.1"/>
</dbReference>
<feature type="signal peptide" evidence="1">
    <location>
        <begin position="1"/>
        <end position="19"/>
    </location>
</feature>
<keyword evidence="4" id="KW-1185">Reference proteome</keyword>
<dbReference type="EMBL" id="JACHJC010000001">
    <property type="protein sequence ID" value="MBB5110249.1"/>
    <property type="molecule type" value="Genomic_DNA"/>
</dbReference>
<dbReference type="Gene3D" id="3.40.190.10">
    <property type="entry name" value="Periplasmic binding protein-like II"/>
    <property type="match status" value="2"/>
</dbReference>
<dbReference type="Pfam" id="PF04069">
    <property type="entry name" value="OpuAC"/>
    <property type="match status" value="2"/>
</dbReference>
<dbReference type="PROSITE" id="PS51257">
    <property type="entry name" value="PROKAR_LIPOPROTEIN"/>
    <property type="match status" value="1"/>
</dbReference>
<sequence>MRARTRLAAGALGALTAAALLTGCGDAGSSGTDAPEQGASGAGCAPVAGDQLVVLTDDKKLQNTDNVIPAINAKAATPQLVAALDNVSAKLDTPKLIQLNRAVDVDRKTPQAAAKEFASANGVTDGIAKGPGGQITVGAGNFSESQTIAELYKIALEAAGYQVKVQTIGNRELYGPALEKGQIQVVPEYAATMAEFLNTKANGKDAQPVSSPELDKTVAALKTEGDKAGLVFGQPSQAQDQNAFAVTKAFADKYGVSTLSELAAKCSGQATVLAGPPECPQRPKCQAGLVEVYDFKAGSFSSLDAGGPQTKNALKTGAASVGLVFSSDAALATS</sequence>
<keyword evidence="1" id="KW-0732">Signal</keyword>
<evidence type="ECO:0000259" key="2">
    <source>
        <dbReference type="Pfam" id="PF04069"/>
    </source>
</evidence>